<reference evidence="2 3" key="1">
    <citation type="submission" date="2019-05" db="EMBL/GenBank/DDBJ databases">
        <title>Another draft genome of Portunus trituberculatus and its Hox gene families provides insights of decapod evolution.</title>
        <authorList>
            <person name="Jeong J.-H."/>
            <person name="Song I."/>
            <person name="Kim S."/>
            <person name="Choi T."/>
            <person name="Kim D."/>
            <person name="Ryu S."/>
            <person name="Kim W."/>
        </authorList>
    </citation>
    <scope>NUCLEOTIDE SEQUENCE [LARGE SCALE GENOMIC DNA]</scope>
    <source>
        <tissue evidence="2">Muscle</tissue>
    </source>
</reference>
<dbReference type="AlphaFoldDB" id="A0A5B7H4V0"/>
<evidence type="ECO:0000256" key="1">
    <source>
        <dbReference type="SAM" id="MobiDB-lite"/>
    </source>
</evidence>
<evidence type="ECO:0000313" key="3">
    <source>
        <dbReference type="Proteomes" id="UP000324222"/>
    </source>
</evidence>
<comment type="caution">
    <text evidence="2">The sequence shown here is derived from an EMBL/GenBank/DDBJ whole genome shotgun (WGS) entry which is preliminary data.</text>
</comment>
<organism evidence="2 3">
    <name type="scientific">Portunus trituberculatus</name>
    <name type="common">Swimming crab</name>
    <name type="synonym">Neptunus trituberculatus</name>
    <dbReference type="NCBI Taxonomy" id="210409"/>
    <lineage>
        <taxon>Eukaryota</taxon>
        <taxon>Metazoa</taxon>
        <taxon>Ecdysozoa</taxon>
        <taxon>Arthropoda</taxon>
        <taxon>Crustacea</taxon>
        <taxon>Multicrustacea</taxon>
        <taxon>Malacostraca</taxon>
        <taxon>Eumalacostraca</taxon>
        <taxon>Eucarida</taxon>
        <taxon>Decapoda</taxon>
        <taxon>Pleocyemata</taxon>
        <taxon>Brachyura</taxon>
        <taxon>Eubrachyura</taxon>
        <taxon>Portunoidea</taxon>
        <taxon>Portunidae</taxon>
        <taxon>Portuninae</taxon>
        <taxon>Portunus</taxon>
    </lineage>
</organism>
<sequence>MRGYFLGYLLSQSPAARKPLTRVRKPILHSDRGQDSNSCAFRPLGPQSTRGSTAPRRPLSLLCHSFVRPSSTSVAL</sequence>
<protein>
    <submittedName>
        <fullName evidence="2">Uncharacterized protein</fullName>
    </submittedName>
</protein>
<dbReference type="Proteomes" id="UP000324222">
    <property type="component" value="Unassembled WGS sequence"/>
</dbReference>
<proteinExistence type="predicted"/>
<keyword evidence="3" id="KW-1185">Reference proteome</keyword>
<feature type="region of interest" description="Disordered" evidence="1">
    <location>
        <begin position="27"/>
        <end position="56"/>
    </location>
</feature>
<name>A0A5B7H4V0_PORTR</name>
<evidence type="ECO:0000313" key="2">
    <source>
        <dbReference type="EMBL" id="MPC64575.1"/>
    </source>
</evidence>
<gene>
    <name evidence="2" type="ORF">E2C01_058693</name>
</gene>
<accession>A0A5B7H4V0</accession>
<dbReference type="EMBL" id="VSRR010022271">
    <property type="protein sequence ID" value="MPC64575.1"/>
    <property type="molecule type" value="Genomic_DNA"/>
</dbReference>